<evidence type="ECO:0000256" key="1">
    <source>
        <dbReference type="ARBA" id="ARBA00004651"/>
    </source>
</evidence>
<keyword evidence="6" id="KW-0915">Sodium</keyword>
<name>A0ABU8ZPS4_9BIFI</name>
<feature type="transmembrane region" description="Helical" evidence="12">
    <location>
        <begin position="152"/>
        <end position="171"/>
    </location>
</feature>
<evidence type="ECO:0000256" key="4">
    <source>
        <dbReference type="ARBA" id="ARBA00022692"/>
    </source>
</evidence>
<organism evidence="14 15">
    <name type="scientific">Bifidobacterium favimelis</name>
    <dbReference type="NCBI Taxonomy" id="3122979"/>
    <lineage>
        <taxon>Bacteria</taxon>
        <taxon>Bacillati</taxon>
        <taxon>Actinomycetota</taxon>
        <taxon>Actinomycetes</taxon>
        <taxon>Bifidobacteriales</taxon>
        <taxon>Bifidobacteriaceae</taxon>
        <taxon>Bifidobacterium</taxon>
    </lineage>
</organism>
<dbReference type="Pfam" id="PF00999">
    <property type="entry name" value="Na_H_Exchanger"/>
    <property type="match status" value="1"/>
</dbReference>
<keyword evidence="10" id="KW-0175">Coiled coil</keyword>
<evidence type="ECO:0000313" key="14">
    <source>
        <dbReference type="EMBL" id="MEK0307275.1"/>
    </source>
</evidence>
<evidence type="ECO:0000256" key="12">
    <source>
        <dbReference type="SAM" id="Phobius"/>
    </source>
</evidence>
<dbReference type="PANTHER" id="PTHR10110">
    <property type="entry name" value="SODIUM/HYDROGEN EXCHANGER"/>
    <property type="match status" value="1"/>
</dbReference>
<accession>A0ABU8ZPS4</accession>
<dbReference type="Gene3D" id="6.10.140.1330">
    <property type="match status" value="1"/>
</dbReference>
<keyword evidence="15" id="KW-1185">Reference proteome</keyword>
<dbReference type="InterPro" id="IPR018422">
    <property type="entry name" value="Cation/H_exchanger_CPA1"/>
</dbReference>
<protein>
    <submittedName>
        <fullName evidence="14">Sodium:proton antiporter</fullName>
    </submittedName>
</protein>
<feature type="coiled-coil region" evidence="10">
    <location>
        <begin position="645"/>
        <end position="672"/>
    </location>
</feature>
<feature type="transmembrane region" description="Helical" evidence="12">
    <location>
        <begin position="110"/>
        <end position="132"/>
    </location>
</feature>
<feature type="transmembrane region" description="Helical" evidence="12">
    <location>
        <begin position="274"/>
        <end position="298"/>
    </location>
</feature>
<feature type="domain" description="Cation/H+ exchanger transmembrane" evidence="13">
    <location>
        <begin position="11"/>
        <end position="415"/>
    </location>
</feature>
<keyword evidence="4 12" id="KW-0812">Transmembrane</keyword>
<feature type="region of interest" description="Disordered" evidence="11">
    <location>
        <begin position="516"/>
        <end position="535"/>
    </location>
</feature>
<feature type="transmembrane region" description="Helical" evidence="12">
    <location>
        <begin position="81"/>
        <end position="103"/>
    </location>
</feature>
<feature type="compositionally biased region" description="Acidic residues" evidence="11">
    <location>
        <begin position="589"/>
        <end position="601"/>
    </location>
</feature>
<evidence type="ECO:0000256" key="9">
    <source>
        <dbReference type="ARBA" id="ARBA00023201"/>
    </source>
</evidence>
<feature type="transmembrane region" description="Helical" evidence="12">
    <location>
        <begin position="225"/>
        <end position="253"/>
    </location>
</feature>
<feature type="transmembrane region" description="Helical" evidence="12">
    <location>
        <begin position="53"/>
        <end position="69"/>
    </location>
</feature>
<evidence type="ECO:0000256" key="10">
    <source>
        <dbReference type="SAM" id="Coils"/>
    </source>
</evidence>
<gene>
    <name evidence="14" type="ORF">V8P97_07355</name>
</gene>
<evidence type="ECO:0000313" key="15">
    <source>
        <dbReference type="Proteomes" id="UP001373159"/>
    </source>
</evidence>
<dbReference type="InterPro" id="IPR006153">
    <property type="entry name" value="Cation/H_exchanger_TM"/>
</dbReference>
<keyword evidence="5 12" id="KW-1133">Transmembrane helix</keyword>
<evidence type="ECO:0000256" key="6">
    <source>
        <dbReference type="ARBA" id="ARBA00023053"/>
    </source>
</evidence>
<evidence type="ECO:0000259" key="13">
    <source>
        <dbReference type="Pfam" id="PF00999"/>
    </source>
</evidence>
<dbReference type="Proteomes" id="UP001373159">
    <property type="component" value="Unassembled WGS sequence"/>
</dbReference>
<feature type="transmembrane region" description="Helical" evidence="12">
    <location>
        <begin position="28"/>
        <end position="46"/>
    </location>
</feature>
<comment type="subcellular location">
    <subcellularLocation>
        <location evidence="1">Cell membrane</location>
        <topology evidence="1">Multi-pass membrane protein</topology>
    </subcellularLocation>
</comment>
<keyword evidence="9" id="KW-0739">Sodium transport</keyword>
<dbReference type="PANTHER" id="PTHR10110:SF86">
    <property type="entry name" value="SODIUM_HYDROGEN EXCHANGER 7"/>
    <property type="match status" value="1"/>
</dbReference>
<dbReference type="EMBL" id="JBANBB010000003">
    <property type="protein sequence ID" value="MEK0307275.1"/>
    <property type="molecule type" value="Genomic_DNA"/>
</dbReference>
<feature type="region of interest" description="Disordered" evidence="11">
    <location>
        <begin position="540"/>
        <end position="613"/>
    </location>
</feature>
<keyword evidence="8 12" id="KW-0472">Membrane</keyword>
<keyword evidence="7" id="KW-0406">Ion transport</keyword>
<comment type="caution">
    <text evidence="14">The sequence shown here is derived from an EMBL/GenBank/DDBJ whole genome shotgun (WGS) entry which is preliminary data.</text>
</comment>
<keyword evidence="2" id="KW-0813">Transport</keyword>
<evidence type="ECO:0000256" key="7">
    <source>
        <dbReference type="ARBA" id="ARBA00023065"/>
    </source>
</evidence>
<evidence type="ECO:0000256" key="3">
    <source>
        <dbReference type="ARBA" id="ARBA00022475"/>
    </source>
</evidence>
<dbReference type="RefSeq" id="WP_340470027.1">
    <property type="nucleotide sequence ID" value="NZ_JBANBB010000003.1"/>
</dbReference>
<evidence type="ECO:0000256" key="8">
    <source>
        <dbReference type="ARBA" id="ARBA00023136"/>
    </source>
</evidence>
<reference evidence="14 15" key="1">
    <citation type="submission" date="2024-02" db="EMBL/GenBank/DDBJ databases">
        <title>Bifidobacterium honeyensis sp. nov., isolated from the comb honey.</title>
        <authorList>
            <person name="Liu W."/>
            <person name="Li Y."/>
        </authorList>
    </citation>
    <scope>NUCLEOTIDE SEQUENCE [LARGE SCALE GENOMIC DNA]</scope>
    <source>
        <strain evidence="14 15">IMAU50988</strain>
    </source>
</reference>
<evidence type="ECO:0000256" key="2">
    <source>
        <dbReference type="ARBA" id="ARBA00022448"/>
    </source>
</evidence>
<feature type="transmembrane region" description="Helical" evidence="12">
    <location>
        <begin position="183"/>
        <end position="205"/>
    </location>
</feature>
<feature type="transmembrane region" description="Helical" evidence="12">
    <location>
        <begin position="393"/>
        <end position="416"/>
    </location>
</feature>
<evidence type="ECO:0000256" key="5">
    <source>
        <dbReference type="ARBA" id="ARBA00022989"/>
    </source>
</evidence>
<keyword evidence="3" id="KW-1003">Cell membrane</keyword>
<proteinExistence type="predicted"/>
<feature type="transmembrane region" description="Helical" evidence="12">
    <location>
        <begin position="310"/>
        <end position="330"/>
    </location>
</feature>
<sequence>METLLLILCIVAAVLVSSFVSRFIPRISTPLVQIALGALMALLPLFPKMQLDPELFMVLFIAPLLYYEAHTIDKAELLRDIRFSLSLAIGLAALTMVMVGVILHAAWPMFPLAAAVALGAAVGPTDAVAVSSLGDSAHLTTRQHSILAGESLFNDATGVVGFQFAILAAVTGTFSPVQVASEFVISFLGGVAFGAVAGFLVNWVFETSRLLGWETTTTRILLELFLPFLIYMVGQNLLHVSGVLAVVTTGLLARFDHTGVGPNTSKTNIVSTSVWKVFSFSLNGSVFVILGMLLPAALGTSWRDQRVSNWQLVGTIATVCLTVILLRFIWSTIVLRFSKDPQTGRREHMDAERWRTAAIMTFGGPKGTITLSLALTIPYEVASGAPFPMRSELIFVAAGVIIVTLVLANFALPILAPVGDQEVPAQQVEKSISVLRRTIKELSSRINGDNRLAIQHVIRQYNQRIAKLKSQIGEYNPKEFRKLQVQTMEWEQDYMRERLNRIEAEEDQVENALSLHEKAGAARRRPGQGREADAAEAHGTLAVADGAGETTNTVGASGPDMSDEYTATGGRSRIPTSDQADRTGPGDGDIPEPEDTIDLDEMPTGQLPPGLAADRDADADVEHIRRNLAGAGDDSPSGIRQADACDDLRIRLEELNSQEEAARKILNNISNALLHLDRGGEIRWRIYTTGRRVHDLFRGLFHRLGHATPQISENKVFTAGRHLQMEMNHFLVEKLYAELGTGRFKTEDLLATIINRQMVESTAEGRPDYTGMPAVRDHVEEAKREGYTIELGEIQDMYESGEISRSMARELRRNVYVMQVDADSAL</sequence>
<evidence type="ECO:0000256" key="11">
    <source>
        <dbReference type="SAM" id="MobiDB-lite"/>
    </source>
</evidence>